<keyword evidence="5" id="KW-0804">Transcription</keyword>
<keyword evidence="1 6" id="KW-0597">Phosphoprotein</keyword>
<evidence type="ECO:0000256" key="4">
    <source>
        <dbReference type="ARBA" id="ARBA00023125"/>
    </source>
</evidence>
<feature type="modified residue" description="4-aspartylphosphate" evidence="6">
    <location>
        <position position="52"/>
    </location>
</feature>
<evidence type="ECO:0000256" key="3">
    <source>
        <dbReference type="ARBA" id="ARBA00023015"/>
    </source>
</evidence>
<proteinExistence type="predicted"/>
<dbReference type="RefSeq" id="WP_198110968.1">
    <property type="nucleotide sequence ID" value="NZ_JAEDAK010000005.1"/>
</dbReference>
<dbReference type="SMART" id="SM00448">
    <property type="entry name" value="REC"/>
    <property type="match status" value="1"/>
</dbReference>
<keyword evidence="9" id="KW-1185">Reference proteome</keyword>
<dbReference type="PROSITE" id="PS50110">
    <property type="entry name" value="RESPONSE_REGULATORY"/>
    <property type="match status" value="1"/>
</dbReference>
<dbReference type="InterPro" id="IPR001789">
    <property type="entry name" value="Sig_transdc_resp-reg_receiver"/>
</dbReference>
<evidence type="ECO:0000256" key="6">
    <source>
        <dbReference type="PROSITE-ProRule" id="PRU00169"/>
    </source>
</evidence>
<dbReference type="FunFam" id="3.40.50.2300:FF:000001">
    <property type="entry name" value="DNA-binding response regulator PhoB"/>
    <property type="match status" value="1"/>
</dbReference>
<dbReference type="SUPFAM" id="SSF52172">
    <property type="entry name" value="CheY-like"/>
    <property type="match status" value="1"/>
</dbReference>
<evidence type="ECO:0000256" key="2">
    <source>
        <dbReference type="ARBA" id="ARBA00023012"/>
    </source>
</evidence>
<evidence type="ECO:0000313" key="9">
    <source>
        <dbReference type="Proteomes" id="UP000613266"/>
    </source>
</evidence>
<dbReference type="Gene3D" id="3.40.50.2300">
    <property type="match status" value="1"/>
</dbReference>
<dbReference type="GO" id="GO:0003677">
    <property type="term" value="F:DNA binding"/>
    <property type="evidence" value="ECO:0007669"/>
    <property type="project" value="UniProtKB-KW"/>
</dbReference>
<accession>A0A931NGI9</accession>
<dbReference type="AlphaFoldDB" id="A0A931NGI9"/>
<sequence length="120" mass="13400">MKRVLIVEDQEDIRELVRVTLEFEDYDIHEASNGPDGLAAAQRLAPDLILLDVMMPGGMDGLQVCKAIKSDPRLRRTKVVLLTARTERTDRQAGSQAGADEYLVKPFSPLEVLTVVQRLI</sequence>
<dbReference type="PANTHER" id="PTHR44591:SF3">
    <property type="entry name" value="RESPONSE REGULATORY DOMAIN-CONTAINING PROTEIN"/>
    <property type="match status" value="1"/>
</dbReference>
<comment type="caution">
    <text evidence="8">The sequence shown here is derived from an EMBL/GenBank/DDBJ whole genome shotgun (WGS) entry which is preliminary data.</text>
</comment>
<reference evidence="8" key="1">
    <citation type="submission" date="2020-12" db="EMBL/GenBank/DDBJ databases">
        <title>The genome sequence of Inhella sp. 1Y17.</title>
        <authorList>
            <person name="Liu Y."/>
        </authorList>
    </citation>
    <scope>NUCLEOTIDE SEQUENCE</scope>
    <source>
        <strain evidence="8">1Y17</strain>
    </source>
</reference>
<evidence type="ECO:0000313" key="8">
    <source>
        <dbReference type="EMBL" id="MBH9577201.1"/>
    </source>
</evidence>
<gene>
    <name evidence="8" type="ORF">I7X39_09810</name>
</gene>
<keyword evidence="4" id="KW-0238">DNA-binding</keyword>
<dbReference type="EMBL" id="JAEDAK010000005">
    <property type="protein sequence ID" value="MBH9577201.1"/>
    <property type="molecule type" value="Genomic_DNA"/>
</dbReference>
<evidence type="ECO:0000259" key="7">
    <source>
        <dbReference type="PROSITE" id="PS50110"/>
    </source>
</evidence>
<dbReference type="PANTHER" id="PTHR44591">
    <property type="entry name" value="STRESS RESPONSE REGULATOR PROTEIN 1"/>
    <property type="match status" value="1"/>
</dbReference>
<dbReference type="InterPro" id="IPR050595">
    <property type="entry name" value="Bact_response_regulator"/>
</dbReference>
<dbReference type="Pfam" id="PF00072">
    <property type="entry name" value="Response_reg"/>
    <property type="match status" value="1"/>
</dbReference>
<organism evidence="8 9">
    <name type="scientific">Inhella proteolytica</name>
    <dbReference type="NCBI Taxonomy" id="2795029"/>
    <lineage>
        <taxon>Bacteria</taxon>
        <taxon>Pseudomonadati</taxon>
        <taxon>Pseudomonadota</taxon>
        <taxon>Betaproteobacteria</taxon>
        <taxon>Burkholderiales</taxon>
        <taxon>Sphaerotilaceae</taxon>
        <taxon>Inhella</taxon>
    </lineage>
</organism>
<dbReference type="GO" id="GO:0000160">
    <property type="term" value="P:phosphorelay signal transduction system"/>
    <property type="evidence" value="ECO:0007669"/>
    <property type="project" value="UniProtKB-KW"/>
</dbReference>
<dbReference type="InterPro" id="IPR011006">
    <property type="entry name" value="CheY-like_superfamily"/>
</dbReference>
<keyword evidence="2" id="KW-0902">Two-component regulatory system</keyword>
<feature type="domain" description="Response regulatory" evidence="7">
    <location>
        <begin position="3"/>
        <end position="120"/>
    </location>
</feature>
<evidence type="ECO:0000256" key="5">
    <source>
        <dbReference type="ARBA" id="ARBA00023163"/>
    </source>
</evidence>
<name>A0A931NGI9_9BURK</name>
<dbReference type="Proteomes" id="UP000613266">
    <property type="component" value="Unassembled WGS sequence"/>
</dbReference>
<protein>
    <submittedName>
        <fullName evidence="8">Response regulator</fullName>
    </submittedName>
</protein>
<evidence type="ECO:0000256" key="1">
    <source>
        <dbReference type="ARBA" id="ARBA00022553"/>
    </source>
</evidence>
<keyword evidence="3" id="KW-0805">Transcription regulation</keyword>